<accession>A0A1E1MI40</accession>
<keyword evidence="3" id="KW-1185">Reference proteome</keyword>
<dbReference type="Proteomes" id="UP000177625">
    <property type="component" value="Unassembled WGS sequence"/>
</dbReference>
<evidence type="ECO:0000256" key="1">
    <source>
        <dbReference type="SAM" id="MobiDB-lite"/>
    </source>
</evidence>
<organism evidence="2 3">
    <name type="scientific">Rhynchosporium secalis</name>
    <name type="common">Barley scald fungus</name>
    <dbReference type="NCBI Taxonomy" id="38038"/>
    <lineage>
        <taxon>Eukaryota</taxon>
        <taxon>Fungi</taxon>
        <taxon>Dikarya</taxon>
        <taxon>Ascomycota</taxon>
        <taxon>Pezizomycotina</taxon>
        <taxon>Leotiomycetes</taxon>
        <taxon>Helotiales</taxon>
        <taxon>Ploettnerulaceae</taxon>
        <taxon>Rhynchosporium</taxon>
    </lineage>
</organism>
<sequence length="116" mass="13176">MAFNDLRTRKEVESSAVTERACVAEKVKGCLQEESDEKKKQAGKKRKIDLIYHSNPVLLRAFPLEKEKERKKGGEERKEGRKEKESSDVVISPTSITFLVPSQVCLPSTNQEGKER</sequence>
<protein>
    <submittedName>
        <fullName evidence="2">Uncharacterized protein</fullName>
    </submittedName>
</protein>
<proteinExistence type="predicted"/>
<feature type="compositionally biased region" description="Basic and acidic residues" evidence="1">
    <location>
        <begin position="63"/>
        <end position="87"/>
    </location>
</feature>
<dbReference type="EMBL" id="FJVC01000347">
    <property type="protein sequence ID" value="CZT48724.1"/>
    <property type="molecule type" value="Genomic_DNA"/>
</dbReference>
<gene>
    <name evidence="2" type="ORF">RSE6_09466</name>
</gene>
<evidence type="ECO:0000313" key="3">
    <source>
        <dbReference type="Proteomes" id="UP000177625"/>
    </source>
</evidence>
<reference evidence="3" key="1">
    <citation type="submission" date="2016-03" db="EMBL/GenBank/DDBJ databases">
        <authorList>
            <person name="Guldener U."/>
        </authorList>
    </citation>
    <scope>NUCLEOTIDE SEQUENCE [LARGE SCALE GENOMIC DNA]</scope>
</reference>
<name>A0A1E1MI40_RHYSE</name>
<feature type="region of interest" description="Disordered" evidence="1">
    <location>
        <begin position="62"/>
        <end position="90"/>
    </location>
</feature>
<dbReference type="AlphaFoldDB" id="A0A1E1MI40"/>
<evidence type="ECO:0000313" key="2">
    <source>
        <dbReference type="EMBL" id="CZT48724.1"/>
    </source>
</evidence>